<proteinExistence type="predicted"/>
<organism evidence="1">
    <name type="scientific">Siphoviridae sp. gcode 4</name>
    <dbReference type="NCBI Taxonomy" id="2838368"/>
    <lineage>
        <taxon>Viruses</taxon>
        <taxon>Duplodnaviria</taxon>
        <taxon>Heunggongvirae</taxon>
        <taxon>Uroviricota</taxon>
        <taxon>Caudoviricetes</taxon>
    </lineage>
</organism>
<reference evidence="1" key="1">
    <citation type="journal article" date="2021" name="Proc. Natl. Acad. Sci. U.S.A.">
        <title>A Catalog of Tens of Thousands of Viruses from Human Metagenomes Reveals Hidden Associations with Chronic Diseases.</title>
        <authorList>
            <person name="Tisza M.J."/>
            <person name="Buck C.B."/>
        </authorList>
    </citation>
    <scope>NUCLEOTIDE SEQUENCE</scope>
    <source>
        <strain evidence="1">Ctw1L9</strain>
    </source>
</reference>
<protein>
    <submittedName>
        <fullName evidence="1">Uncharacterized protein</fullName>
    </submittedName>
</protein>
<dbReference type="EMBL" id="BK059154">
    <property type="protein sequence ID" value="DAE92733.1"/>
    <property type="molecule type" value="Genomic_DNA"/>
</dbReference>
<evidence type="ECO:0000313" key="1">
    <source>
        <dbReference type="EMBL" id="DAE92733.1"/>
    </source>
</evidence>
<accession>A0A8S5RU13</accession>
<sequence length="116" mass="13094">MSTRSRIGMINPYGSVSSIYCHFDGYPEGVGKTLHDNWNDINDIIELIANGDISCLGTDLDTTSFYADGSGAIISPTEEDYYNLDPIMIEYHYLHKNGEWICKEVNLKERFNESSS</sequence>
<name>A0A8S5RU13_9CAUD</name>